<dbReference type="EMBL" id="LCNU01000040">
    <property type="protein sequence ID" value="KKU62929.1"/>
    <property type="molecule type" value="Genomic_DNA"/>
</dbReference>
<reference evidence="1 2" key="1">
    <citation type="journal article" date="2015" name="Nature">
        <title>rRNA introns, odd ribosomes, and small enigmatic genomes across a large radiation of phyla.</title>
        <authorList>
            <person name="Brown C.T."/>
            <person name="Hug L.A."/>
            <person name="Thomas B.C."/>
            <person name="Sharon I."/>
            <person name="Castelle C.J."/>
            <person name="Singh A."/>
            <person name="Wilkins M.J."/>
            <person name="Williams K.H."/>
            <person name="Banfield J.F."/>
        </authorList>
    </citation>
    <scope>NUCLEOTIDE SEQUENCE [LARGE SCALE GENOMIC DNA]</scope>
</reference>
<proteinExistence type="predicted"/>
<evidence type="ECO:0000313" key="2">
    <source>
        <dbReference type="Proteomes" id="UP000034502"/>
    </source>
</evidence>
<organism evidence="1 2">
    <name type="scientific">Candidatus Amesbacteria bacterium GW2011_GWC1_47_15</name>
    <dbReference type="NCBI Taxonomy" id="1618364"/>
    <lineage>
        <taxon>Bacteria</taxon>
        <taxon>Candidatus Amesiibacteriota</taxon>
    </lineage>
</organism>
<name>A0A0G1S076_9BACT</name>
<accession>A0A0G1S076</accession>
<evidence type="ECO:0000313" key="1">
    <source>
        <dbReference type="EMBL" id="KKU62929.1"/>
    </source>
</evidence>
<dbReference type="AlphaFoldDB" id="A0A0G1S076"/>
<sequence length="167" mass="18753">MAHETLLNSDQINRLLQCYSGEASPAGITTLIHSLLDKTTDPEQIADNYLSIQNWGGIERIGPARILAKQSIKRILPSHPRLKKIGIDPVIETMTDVNLFRSMVLISRSAWYVICKQHGLEGLHVFNDLQRAKALIDESTSPANQKTDAIMVLYTVTEFLKKSQQIK</sequence>
<protein>
    <submittedName>
        <fullName evidence="1">Uncharacterized protein</fullName>
    </submittedName>
</protein>
<comment type="caution">
    <text evidence="1">The sequence shown here is derived from an EMBL/GenBank/DDBJ whole genome shotgun (WGS) entry which is preliminary data.</text>
</comment>
<dbReference type="Proteomes" id="UP000034502">
    <property type="component" value="Unassembled WGS sequence"/>
</dbReference>
<gene>
    <name evidence="1" type="ORF">UX86_C0040G0003</name>
</gene>
<dbReference type="STRING" id="1618364.UX86_C0040G0003"/>